<feature type="transmembrane region" description="Helical" evidence="6">
    <location>
        <begin position="499"/>
        <end position="520"/>
    </location>
</feature>
<evidence type="ECO:0000256" key="3">
    <source>
        <dbReference type="ARBA" id="ARBA00022692"/>
    </source>
</evidence>
<dbReference type="EMBL" id="JBHTKA010000013">
    <property type="protein sequence ID" value="MFD1002659.1"/>
    <property type="molecule type" value="Genomic_DNA"/>
</dbReference>
<name>A0ABW3K919_9BACT</name>
<feature type="transmembrane region" description="Helical" evidence="6">
    <location>
        <begin position="95"/>
        <end position="116"/>
    </location>
</feature>
<dbReference type="InterPro" id="IPR025857">
    <property type="entry name" value="MacB_PCD"/>
</dbReference>
<feature type="domain" description="ABC3 transporter permease C-terminal" evidence="7">
    <location>
        <begin position="754"/>
        <end position="865"/>
    </location>
</feature>
<feature type="domain" description="MacB-like periplasmic core" evidence="8">
    <location>
        <begin position="509"/>
        <end position="716"/>
    </location>
</feature>
<evidence type="ECO:0000256" key="4">
    <source>
        <dbReference type="ARBA" id="ARBA00022989"/>
    </source>
</evidence>
<dbReference type="Pfam" id="PF12704">
    <property type="entry name" value="MacB_PCD"/>
    <property type="match status" value="2"/>
</dbReference>
<organism evidence="9 10">
    <name type="scientific">Ohtaekwangia kribbensis</name>
    <dbReference type="NCBI Taxonomy" id="688913"/>
    <lineage>
        <taxon>Bacteria</taxon>
        <taxon>Pseudomonadati</taxon>
        <taxon>Bacteroidota</taxon>
        <taxon>Cytophagia</taxon>
        <taxon>Cytophagales</taxon>
        <taxon>Fulvivirgaceae</taxon>
        <taxon>Ohtaekwangia</taxon>
    </lineage>
</organism>
<sequence>MRKPPAIFMRFFRWFCRPELKNYIEGDLVELYNERLFEKGKRSADVRFAFDVLLLFRPSIIKSFRGIQPVNNPAMIKSYFTIGWRNLLRNKGYSIINIGGLAIGMAIAILIGLWVYDEVSYDKNFKNYTRIAQVFQNQTFDGKIETWGSQAMQLGAELRSNYSNYFDHVIISTFPGSHKLTFNTKTINMTGSFAEPGIAEMLTLNMVQGTRTGLKDVNGAMLSRSAARALFGDEDAVNKIIRVDHEFDVTVTGIYEDFPENCSFAAYDVLLSWQIIGPAMEQRVGWGNSWFQCLVQIRENVSLSVASQGIKDAKLRRVLQVDDDARFKPELFLHPMSRWRLYSEFENGVYSGGGQIQYVRMLFLIGIFVLFLACINFMNLSTARSEQRAKEVGIRKSIGSLRVQLISQFFFESLLVALLAFIFSVIIVQGALPWFNEITGKNIAILWHSSWFWLGCVGFAIGTGLISGTYPALFLSSFQPVKVLKGTFKVGRNASLPRKVLVIVQFTVSVTLIVSTVIILKQIQFAQSRPIGYSISGIVAVPIRDAVVMKHYDVLRDELLKTGVVEEVAASESAITSTFTTNSGFTWYGKDPNRTEEFVTTGVTHEFGKTIGWKIKAGRDFSRDIASDSSGFIINESAAKYLGMKEPLGETVKWGDNGEWKIIGIVEDMVTQSPYNSVKPMLFFLESNRIAWVQFNQVNMKLRADANAGDALNKITPVFKKYDAENAVEYMFADQEFGKKFDDEKRIGDLAMVSTVIAIFISCLGLFGLASFVASQRTKEIGIRKILGASVPQLWKLLSKDFVMLVVVSCIVSVPFSLYFMTDWLLQYEYRITISWQIYAVAWVGAIAVTLLTISFQSLKTAFGNPVRALRSE</sequence>
<comment type="subcellular location">
    <subcellularLocation>
        <location evidence="1">Cell membrane</location>
        <topology evidence="1">Multi-pass membrane protein</topology>
    </subcellularLocation>
</comment>
<keyword evidence="10" id="KW-1185">Reference proteome</keyword>
<accession>A0ABW3K919</accession>
<keyword evidence="5 6" id="KW-0472">Membrane</keyword>
<feature type="domain" description="ABC3 transporter permease C-terminal" evidence="7">
    <location>
        <begin position="364"/>
        <end position="480"/>
    </location>
</feature>
<evidence type="ECO:0000256" key="2">
    <source>
        <dbReference type="ARBA" id="ARBA00022475"/>
    </source>
</evidence>
<evidence type="ECO:0000256" key="1">
    <source>
        <dbReference type="ARBA" id="ARBA00004651"/>
    </source>
</evidence>
<evidence type="ECO:0000259" key="8">
    <source>
        <dbReference type="Pfam" id="PF12704"/>
    </source>
</evidence>
<dbReference type="InterPro" id="IPR050250">
    <property type="entry name" value="Macrolide_Exporter_MacB"/>
</dbReference>
<feature type="transmembrane region" description="Helical" evidence="6">
    <location>
        <begin position="802"/>
        <end position="822"/>
    </location>
</feature>
<proteinExistence type="predicted"/>
<dbReference type="PANTHER" id="PTHR30572:SF18">
    <property type="entry name" value="ABC-TYPE MACROLIDE FAMILY EXPORT SYSTEM PERMEASE COMPONENT 2"/>
    <property type="match status" value="1"/>
</dbReference>
<dbReference type="InterPro" id="IPR047699">
    <property type="entry name" value="Permease_put_prefix"/>
</dbReference>
<evidence type="ECO:0000313" key="9">
    <source>
        <dbReference type="EMBL" id="MFD1002659.1"/>
    </source>
</evidence>
<evidence type="ECO:0000259" key="7">
    <source>
        <dbReference type="Pfam" id="PF02687"/>
    </source>
</evidence>
<feature type="transmembrane region" description="Helical" evidence="6">
    <location>
        <begin position="409"/>
        <end position="432"/>
    </location>
</feature>
<dbReference type="NCBIfam" id="NF038404">
    <property type="entry name" value="perm_prefix_2"/>
    <property type="match status" value="1"/>
</dbReference>
<dbReference type="RefSeq" id="WP_377584130.1">
    <property type="nucleotide sequence ID" value="NZ_JBHTKA010000013.1"/>
</dbReference>
<feature type="transmembrane region" description="Helical" evidence="6">
    <location>
        <begin position="361"/>
        <end position="380"/>
    </location>
</feature>
<evidence type="ECO:0000313" key="10">
    <source>
        <dbReference type="Proteomes" id="UP001597112"/>
    </source>
</evidence>
<gene>
    <name evidence="9" type="ORF">ACFQ21_25265</name>
</gene>
<dbReference type="InterPro" id="IPR003838">
    <property type="entry name" value="ABC3_permease_C"/>
</dbReference>
<dbReference type="PANTHER" id="PTHR30572">
    <property type="entry name" value="MEMBRANE COMPONENT OF TRANSPORTER-RELATED"/>
    <property type="match status" value="1"/>
</dbReference>
<dbReference type="Proteomes" id="UP001597112">
    <property type="component" value="Unassembled WGS sequence"/>
</dbReference>
<comment type="caution">
    <text evidence="9">The sequence shown here is derived from an EMBL/GenBank/DDBJ whole genome shotgun (WGS) entry which is preliminary data.</text>
</comment>
<feature type="transmembrane region" description="Helical" evidence="6">
    <location>
        <begin position="452"/>
        <end position="478"/>
    </location>
</feature>
<keyword evidence="2" id="KW-1003">Cell membrane</keyword>
<reference evidence="10" key="1">
    <citation type="journal article" date="2019" name="Int. J. Syst. Evol. Microbiol.">
        <title>The Global Catalogue of Microorganisms (GCM) 10K type strain sequencing project: providing services to taxonomists for standard genome sequencing and annotation.</title>
        <authorList>
            <consortium name="The Broad Institute Genomics Platform"/>
            <consortium name="The Broad Institute Genome Sequencing Center for Infectious Disease"/>
            <person name="Wu L."/>
            <person name="Ma J."/>
        </authorList>
    </citation>
    <scope>NUCLEOTIDE SEQUENCE [LARGE SCALE GENOMIC DNA]</scope>
    <source>
        <strain evidence="10">CCUG 58938</strain>
    </source>
</reference>
<keyword evidence="4 6" id="KW-1133">Transmembrane helix</keyword>
<dbReference type="Pfam" id="PF02687">
    <property type="entry name" value="FtsX"/>
    <property type="match status" value="2"/>
</dbReference>
<evidence type="ECO:0000256" key="5">
    <source>
        <dbReference type="ARBA" id="ARBA00023136"/>
    </source>
</evidence>
<protein>
    <submittedName>
        <fullName evidence="9">ABC transporter permease</fullName>
    </submittedName>
</protein>
<feature type="domain" description="MacB-like periplasmic core" evidence="8">
    <location>
        <begin position="94"/>
        <end position="312"/>
    </location>
</feature>
<evidence type="ECO:0000256" key="6">
    <source>
        <dbReference type="SAM" id="Phobius"/>
    </source>
</evidence>
<keyword evidence="3 6" id="KW-0812">Transmembrane</keyword>
<feature type="transmembrane region" description="Helical" evidence="6">
    <location>
        <begin position="834"/>
        <end position="854"/>
    </location>
</feature>
<feature type="transmembrane region" description="Helical" evidence="6">
    <location>
        <begin position="750"/>
        <end position="774"/>
    </location>
</feature>